<evidence type="ECO:0000313" key="6">
    <source>
        <dbReference type="EMBL" id="QNN61086.1"/>
    </source>
</evidence>
<dbReference type="Proteomes" id="UP000515928">
    <property type="component" value="Chromosome"/>
</dbReference>
<dbReference type="SUPFAM" id="SSF47413">
    <property type="entry name" value="lambda repressor-like DNA-binding domains"/>
    <property type="match status" value="1"/>
</dbReference>
<dbReference type="Pfam" id="PF13407">
    <property type="entry name" value="Peripla_BP_4"/>
    <property type="match status" value="1"/>
</dbReference>
<name>A0A7G9RZR1_9FIRM</name>
<dbReference type="PRINTS" id="PR00036">
    <property type="entry name" value="HTHLACI"/>
</dbReference>
<dbReference type="PROSITE" id="PS50932">
    <property type="entry name" value="HTH_LACI_2"/>
    <property type="match status" value="1"/>
</dbReference>
<keyword evidence="4" id="KW-0804">Transcription</keyword>
<dbReference type="CDD" id="cd06267">
    <property type="entry name" value="PBP1_LacI_sugar_binding-like"/>
    <property type="match status" value="1"/>
</dbReference>
<dbReference type="SMART" id="SM00354">
    <property type="entry name" value="HTH_LACI"/>
    <property type="match status" value="1"/>
</dbReference>
<proteinExistence type="predicted"/>
<evidence type="ECO:0000256" key="2">
    <source>
        <dbReference type="ARBA" id="ARBA00023015"/>
    </source>
</evidence>
<dbReference type="GO" id="GO:0003700">
    <property type="term" value="F:DNA-binding transcription factor activity"/>
    <property type="evidence" value="ECO:0007669"/>
    <property type="project" value="TreeGrafter"/>
</dbReference>
<keyword evidence="3 6" id="KW-0238">DNA-binding</keyword>
<evidence type="ECO:0000259" key="5">
    <source>
        <dbReference type="PROSITE" id="PS50932"/>
    </source>
</evidence>
<dbReference type="Gene3D" id="1.10.260.40">
    <property type="entry name" value="lambda repressor-like DNA-binding domains"/>
    <property type="match status" value="1"/>
</dbReference>
<dbReference type="KEGG" id="eio:H9L01_01595"/>
<keyword evidence="2" id="KW-0805">Transcription regulation</keyword>
<evidence type="ECO:0000256" key="1">
    <source>
        <dbReference type="ARBA" id="ARBA00022491"/>
    </source>
</evidence>
<sequence>MKNPTIKDIAQKLGISVATVSRVLNNSGYASNEVREQVLECAKELNYTPNIAAKSLKVNKTNTIGVIIPDISNSYFMSAAKGIEDALESDDLTLIIASTNENESKEQRVLKTLMQHRVDCLVLATSGLDKLRIEKLLPKTVPVVLFDRVIEDDDSYNYVVEDNYQGAYELMEDVLKRGHTDIGFVVGSLRVSTGKERLRGVNECLRAHDIEVPEFNYFYGNYTLEDGRRAADYFLHMETIPTAIVSFNNTMTQGMINRFAENGSNKGSKILIASYGALDFENLLDDQYFFSHKQYPYNMGKEVGKIINDILKDNKIEKQVTYKHGDGVE</sequence>
<evidence type="ECO:0000313" key="7">
    <source>
        <dbReference type="Proteomes" id="UP000515928"/>
    </source>
</evidence>
<accession>A0A7G9RZR1</accession>
<dbReference type="InterPro" id="IPR010982">
    <property type="entry name" value="Lambda_DNA-bd_dom_sf"/>
</dbReference>
<dbReference type="RefSeq" id="WP_187534204.1">
    <property type="nucleotide sequence ID" value="NZ_CBCSHU010000001.1"/>
</dbReference>
<evidence type="ECO:0000256" key="3">
    <source>
        <dbReference type="ARBA" id="ARBA00023125"/>
    </source>
</evidence>
<evidence type="ECO:0000256" key="4">
    <source>
        <dbReference type="ARBA" id="ARBA00023163"/>
    </source>
</evidence>
<dbReference type="Pfam" id="PF00356">
    <property type="entry name" value="LacI"/>
    <property type="match status" value="1"/>
</dbReference>
<dbReference type="InterPro" id="IPR028082">
    <property type="entry name" value="Peripla_BP_I"/>
</dbReference>
<organism evidence="6 7">
    <name type="scientific">Erysipelothrix inopinata</name>
    <dbReference type="NCBI Taxonomy" id="225084"/>
    <lineage>
        <taxon>Bacteria</taxon>
        <taxon>Bacillati</taxon>
        <taxon>Bacillota</taxon>
        <taxon>Erysipelotrichia</taxon>
        <taxon>Erysipelotrichales</taxon>
        <taxon>Erysipelotrichaceae</taxon>
        <taxon>Erysipelothrix</taxon>
    </lineage>
</organism>
<dbReference type="InterPro" id="IPR000843">
    <property type="entry name" value="HTH_LacI"/>
</dbReference>
<dbReference type="InterPro" id="IPR025997">
    <property type="entry name" value="SBP_2_dom"/>
</dbReference>
<feature type="domain" description="HTH lacI-type" evidence="5">
    <location>
        <begin position="4"/>
        <end position="58"/>
    </location>
</feature>
<keyword evidence="7" id="KW-1185">Reference proteome</keyword>
<dbReference type="PANTHER" id="PTHR30146:SF148">
    <property type="entry name" value="HTH-TYPE TRANSCRIPTIONAL REPRESSOR PURR-RELATED"/>
    <property type="match status" value="1"/>
</dbReference>
<dbReference type="PANTHER" id="PTHR30146">
    <property type="entry name" value="LACI-RELATED TRANSCRIPTIONAL REPRESSOR"/>
    <property type="match status" value="1"/>
</dbReference>
<dbReference type="AlphaFoldDB" id="A0A7G9RZR1"/>
<dbReference type="GO" id="GO:0000976">
    <property type="term" value="F:transcription cis-regulatory region binding"/>
    <property type="evidence" value="ECO:0007669"/>
    <property type="project" value="TreeGrafter"/>
</dbReference>
<reference evidence="6 7" key="1">
    <citation type="submission" date="2020-08" db="EMBL/GenBank/DDBJ databases">
        <title>Genome sequence of Erysipelothrix inopinata DSM 15511T.</title>
        <authorList>
            <person name="Hyun D.-W."/>
            <person name="Bae J.-W."/>
        </authorList>
    </citation>
    <scope>NUCLEOTIDE SEQUENCE [LARGE SCALE GENOMIC DNA]</scope>
    <source>
        <strain evidence="6 7">DSM 15511</strain>
    </source>
</reference>
<keyword evidence="1" id="KW-0678">Repressor</keyword>
<gene>
    <name evidence="6" type="ORF">H9L01_01595</name>
</gene>
<dbReference type="EMBL" id="CP060715">
    <property type="protein sequence ID" value="QNN61086.1"/>
    <property type="molecule type" value="Genomic_DNA"/>
</dbReference>
<dbReference type="CDD" id="cd01392">
    <property type="entry name" value="HTH_LacI"/>
    <property type="match status" value="1"/>
</dbReference>
<dbReference type="SUPFAM" id="SSF53822">
    <property type="entry name" value="Periplasmic binding protein-like I"/>
    <property type="match status" value="1"/>
</dbReference>
<dbReference type="Gene3D" id="3.40.50.2300">
    <property type="match status" value="2"/>
</dbReference>
<protein>
    <submittedName>
        <fullName evidence="6">LacI family DNA-binding transcriptional regulator</fullName>
    </submittedName>
</protein>